<dbReference type="Pfam" id="PF01850">
    <property type="entry name" value="PIN"/>
    <property type="match status" value="1"/>
</dbReference>
<evidence type="ECO:0000313" key="3">
    <source>
        <dbReference type="Proteomes" id="UP001254608"/>
    </source>
</evidence>
<dbReference type="PANTHER" id="PTHR36173">
    <property type="entry name" value="RIBONUCLEASE VAPC16-RELATED"/>
    <property type="match status" value="1"/>
</dbReference>
<dbReference type="InterPro" id="IPR041705">
    <property type="entry name" value="PIN_Sll0205"/>
</dbReference>
<evidence type="ECO:0000313" key="2">
    <source>
        <dbReference type="EMBL" id="MDT0496862.1"/>
    </source>
</evidence>
<accession>A0ABU2WG72</accession>
<comment type="caution">
    <text evidence="2">The sequence shown here is derived from an EMBL/GenBank/DDBJ whole genome shotgun (WGS) entry which is preliminary data.</text>
</comment>
<dbReference type="Gene3D" id="3.40.50.1010">
    <property type="entry name" value="5'-nuclease"/>
    <property type="match status" value="1"/>
</dbReference>
<dbReference type="CDD" id="cd09872">
    <property type="entry name" value="PIN_Sll0205-like"/>
    <property type="match status" value="1"/>
</dbReference>
<dbReference type="SUPFAM" id="SSF88723">
    <property type="entry name" value="PIN domain-like"/>
    <property type="match status" value="1"/>
</dbReference>
<dbReference type="Proteomes" id="UP001254608">
    <property type="component" value="Unassembled WGS sequence"/>
</dbReference>
<dbReference type="PANTHER" id="PTHR36173:SF2">
    <property type="entry name" value="RIBONUCLEASE VAPC16"/>
    <property type="match status" value="1"/>
</dbReference>
<reference evidence="2 3" key="1">
    <citation type="submission" date="2023-09" db="EMBL/GenBank/DDBJ databases">
        <authorList>
            <person name="Rey-Velasco X."/>
        </authorList>
    </citation>
    <scope>NUCLEOTIDE SEQUENCE [LARGE SCALE GENOMIC DNA]</scope>
    <source>
        <strain evidence="2 3">W345</strain>
    </source>
</reference>
<sequence length="128" mass="14333">MSLLLDTHALLWWFTDDPRLPAKVRDVIADETRPIYVSAVCALEIAVKHRLGKLDEAAEAVSRFDELVAADGFQHLPITHFHCLKAGGYAAPHRDPFDRLLAAQSELEALTLVTRDPALAQFGIRTFW</sequence>
<organism evidence="2 3">
    <name type="scientific">Banduia mediterranea</name>
    <dbReference type="NCBI Taxonomy" id="3075609"/>
    <lineage>
        <taxon>Bacteria</taxon>
        <taxon>Pseudomonadati</taxon>
        <taxon>Pseudomonadota</taxon>
        <taxon>Gammaproteobacteria</taxon>
        <taxon>Nevskiales</taxon>
        <taxon>Algiphilaceae</taxon>
        <taxon>Banduia</taxon>
    </lineage>
</organism>
<dbReference type="RefSeq" id="WP_311364256.1">
    <property type="nucleotide sequence ID" value="NZ_JAVRIC010000006.1"/>
</dbReference>
<dbReference type="EMBL" id="JAVRIC010000006">
    <property type="protein sequence ID" value="MDT0496862.1"/>
    <property type="molecule type" value="Genomic_DNA"/>
</dbReference>
<dbReference type="InterPro" id="IPR002716">
    <property type="entry name" value="PIN_dom"/>
</dbReference>
<proteinExistence type="predicted"/>
<protein>
    <submittedName>
        <fullName evidence="2">Type II toxin-antitoxin system VapC family toxin</fullName>
    </submittedName>
</protein>
<gene>
    <name evidence="2" type="ORF">RM530_05725</name>
</gene>
<evidence type="ECO:0000259" key="1">
    <source>
        <dbReference type="Pfam" id="PF01850"/>
    </source>
</evidence>
<name>A0ABU2WG72_9GAMM</name>
<feature type="domain" description="PIN" evidence="1">
    <location>
        <begin position="4"/>
        <end position="122"/>
    </location>
</feature>
<dbReference type="InterPro" id="IPR052919">
    <property type="entry name" value="TA_system_RNase"/>
</dbReference>
<keyword evidence="3" id="KW-1185">Reference proteome</keyword>
<dbReference type="InterPro" id="IPR029060">
    <property type="entry name" value="PIN-like_dom_sf"/>
</dbReference>